<gene>
    <name evidence="1" type="ORF">EV421DRAFT_1789295</name>
</gene>
<dbReference type="AlphaFoldDB" id="A0AA39JTJ2"/>
<name>A0AA39JTJ2_9AGAR</name>
<organism evidence="1 2">
    <name type="scientific">Armillaria borealis</name>
    <dbReference type="NCBI Taxonomy" id="47425"/>
    <lineage>
        <taxon>Eukaryota</taxon>
        <taxon>Fungi</taxon>
        <taxon>Dikarya</taxon>
        <taxon>Basidiomycota</taxon>
        <taxon>Agaricomycotina</taxon>
        <taxon>Agaricomycetes</taxon>
        <taxon>Agaricomycetidae</taxon>
        <taxon>Agaricales</taxon>
        <taxon>Marasmiineae</taxon>
        <taxon>Physalacriaceae</taxon>
        <taxon>Armillaria</taxon>
    </lineage>
</organism>
<accession>A0AA39JTJ2</accession>
<reference evidence="1" key="1">
    <citation type="submission" date="2023-06" db="EMBL/GenBank/DDBJ databases">
        <authorList>
            <consortium name="Lawrence Berkeley National Laboratory"/>
            <person name="Ahrendt S."/>
            <person name="Sahu N."/>
            <person name="Indic B."/>
            <person name="Wong-Bajracharya J."/>
            <person name="Merenyi Z."/>
            <person name="Ke H.-M."/>
            <person name="Monk M."/>
            <person name="Kocsube S."/>
            <person name="Drula E."/>
            <person name="Lipzen A."/>
            <person name="Balint B."/>
            <person name="Henrissat B."/>
            <person name="Andreopoulos B."/>
            <person name="Martin F.M."/>
            <person name="Harder C.B."/>
            <person name="Rigling D."/>
            <person name="Ford K.L."/>
            <person name="Foster G.D."/>
            <person name="Pangilinan J."/>
            <person name="Papanicolaou A."/>
            <person name="Barry K."/>
            <person name="LaButti K."/>
            <person name="Viragh M."/>
            <person name="Koriabine M."/>
            <person name="Yan M."/>
            <person name="Riley R."/>
            <person name="Champramary S."/>
            <person name="Plett K.L."/>
            <person name="Tsai I.J."/>
            <person name="Slot J."/>
            <person name="Sipos G."/>
            <person name="Plett J."/>
            <person name="Nagy L.G."/>
            <person name="Grigoriev I.V."/>
        </authorList>
    </citation>
    <scope>NUCLEOTIDE SEQUENCE</scope>
    <source>
        <strain evidence="1">FPL87.14</strain>
    </source>
</reference>
<evidence type="ECO:0000313" key="1">
    <source>
        <dbReference type="EMBL" id="KAK0447189.1"/>
    </source>
</evidence>
<protein>
    <submittedName>
        <fullName evidence="1">Uncharacterized protein</fullName>
    </submittedName>
</protein>
<proteinExistence type="predicted"/>
<evidence type="ECO:0000313" key="2">
    <source>
        <dbReference type="Proteomes" id="UP001175226"/>
    </source>
</evidence>
<dbReference type="Proteomes" id="UP001175226">
    <property type="component" value="Unassembled WGS sequence"/>
</dbReference>
<dbReference type="EMBL" id="JAUEPT010000012">
    <property type="protein sequence ID" value="KAK0447189.1"/>
    <property type="molecule type" value="Genomic_DNA"/>
</dbReference>
<keyword evidence="2" id="KW-1185">Reference proteome</keyword>
<sequence length="162" mass="18256">MQHDAVAEIVHSQKGDFNLTVVQQTETENGRRSWVSIQVCFDEDEAYSVPLSKAEEASSRLFSLDTAQKQTGVKDNVARTADVCCKFGVSLVCSLRLHSSVSLSSLPSLLFLPAVCSTIQYCLVREGFYFSRPSSNSKMRIFRIQTRSRGFRLTYQPSRFLQ</sequence>
<comment type="caution">
    <text evidence="1">The sequence shown here is derived from an EMBL/GenBank/DDBJ whole genome shotgun (WGS) entry which is preliminary data.</text>
</comment>